<organism evidence="3">
    <name type="scientific">Coralloluteibacterium stylophorae</name>
    <dbReference type="NCBI Taxonomy" id="1776034"/>
    <lineage>
        <taxon>Bacteria</taxon>
        <taxon>Pseudomonadati</taxon>
        <taxon>Pseudomonadota</taxon>
        <taxon>Gammaproteobacteria</taxon>
        <taxon>Lysobacterales</taxon>
        <taxon>Lysobacteraceae</taxon>
        <taxon>Coralloluteibacterium</taxon>
    </lineage>
</organism>
<dbReference type="EMBL" id="JAGQFT010000130">
    <property type="protein sequence ID" value="MBR0563422.1"/>
    <property type="molecule type" value="Genomic_DNA"/>
</dbReference>
<sequence>MKGLVIDEPWISLLLRGEKTWEMRSRHTTMRGRIGLIRKGTGLVVGIADVVDSIGPLDAIAWRAHRARHRIPLELEKDASRWNVAWVLESVRALRQPVPYEHPSGAVVWVALSDDVVARMDVAHGTSQRSTVAPPTDPQAASLKKRPTPADTPTEGIDRLRMVPVARDGSRFIPALRRAGGFTIGRKGEEVVVRDYLDALAELRRMDAPRWRRPNAQGNWGIVTGVRWEASGCSEQDKK</sequence>
<dbReference type="AlphaFoldDB" id="A0A8J8AYH3"/>
<accession>A0A8J8AYH3</accession>
<gene>
    <name evidence="4" type="ORF">KB893_000955</name>
    <name evidence="3" type="ORF">KB893_12990</name>
</gene>
<evidence type="ECO:0000256" key="1">
    <source>
        <dbReference type="SAM" id="MobiDB-lite"/>
    </source>
</evidence>
<comment type="caution">
    <text evidence="3">The sequence shown here is derived from an EMBL/GenBank/DDBJ whole genome shotgun (WGS) entry which is preliminary data.</text>
</comment>
<dbReference type="Pfam" id="PF04266">
    <property type="entry name" value="ASCH"/>
    <property type="match status" value="1"/>
</dbReference>
<dbReference type="InterPro" id="IPR015947">
    <property type="entry name" value="PUA-like_sf"/>
</dbReference>
<dbReference type="Proteomes" id="UP000675747">
    <property type="component" value="Unassembled WGS sequence"/>
</dbReference>
<name>A0A8J8AYH3_9GAMM</name>
<reference evidence="3" key="2">
    <citation type="submission" date="2021-04" db="EMBL/GenBank/DDBJ databases">
        <authorList>
            <person name="Karlyshev A.V."/>
        </authorList>
    </citation>
    <scope>NUCLEOTIDE SEQUENCE</scope>
    <source>
        <strain evidence="3">LMG 29479</strain>
    </source>
</reference>
<feature type="domain" description="ASCH" evidence="2">
    <location>
        <begin position="6"/>
        <end position="70"/>
    </location>
</feature>
<dbReference type="SUPFAM" id="SSF88697">
    <property type="entry name" value="PUA domain-like"/>
    <property type="match status" value="1"/>
</dbReference>
<dbReference type="InterPro" id="IPR007374">
    <property type="entry name" value="ASCH_domain"/>
</dbReference>
<protein>
    <submittedName>
        <fullName evidence="3">ASCH domain-containing protein</fullName>
    </submittedName>
</protein>
<proteinExistence type="predicted"/>
<feature type="region of interest" description="Disordered" evidence="1">
    <location>
        <begin position="125"/>
        <end position="155"/>
    </location>
</feature>
<dbReference type="EMBL" id="JAGQFT020000001">
    <property type="protein sequence ID" value="MBS7455704.1"/>
    <property type="molecule type" value="Genomic_DNA"/>
</dbReference>
<evidence type="ECO:0000313" key="5">
    <source>
        <dbReference type="Proteomes" id="UP000675747"/>
    </source>
</evidence>
<dbReference type="Gene3D" id="2.30.130.30">
    <property type="entry name" value="Hypothetical protein"/>
    <property type="match status" value="1"/>
</dbReference>
<evidence type="ECO:0000259" key="2">
    <source>
        <dbReference type="Pfam" id="PF04266"/>
    </source>
</evidence>
<dbReference type="RefSeq" id="WP_211927332.1">
    <property type="nucleotide sequence ID" value="NZ_JAGQFT020000001.1"/>
</dbReference>
<evidence type="ECO:0000313" key="3">
    <source>
        <dbReference type="EMBL" id="MBR0563422.1"/>
    </source>
</evidence>
<keyword evidence="5" id="KW-1185">Reference proteome</keyword>
<evidence type="ECO:0000313" key="4">
    <source>
        <dbReference type="EMBL" id="MBS7455704.1"/>
    </source>
</evidence>
<reference evidence="4 5" key="1">
    <citation type="journal article" date="2021" name="Microbiol. Resour. Announc.">
        <title>Draft Genome Sequence of Coralloluteibacterium stylophorae LMG 29479T.</title>
        <authorList>
            <person name="Karlyshev A.V."/>
            <person name="Kudryashova E.B."/>
            <person name="Ariskina E.V."/>
            <person name="Conroy A.P."/>
            <person name="Abidueva E.Y."/>
        </authorList>
    </citation>
    <scope>NUCLEOTIDE SEQUENCE [LARGE SCALE GENOMIC DNA]</scope>
    <source>
        <strain evidence="4 5">LMG 29479</strain>
    </source>
</reference>